<dbReference type="EMBL" id="KZ852046">
    <property type="protein sequence ID" value="RDH33529.1"/>
    <property type="molecule type" value="Genomic_DNA"/>
</dbReference>
<reference evidence="1 2" key="1">
    <citation type="submission" date="2018-07" db="EMBL/GenBank/DDBJ databases">
        <title>The genomes of Aspergillus section Nigri reveals drivers in fungal speciation.</title>
        <authorList>
            <consortium name="DOE Joint Genome Institute"/>
            <person name="Vesth T.C."/>
            <person name="Nybo J."/>
            <person name="Theobald S."/>
            <person name="Brandl J."/>
            <person name="Frisvad J.C."/>
            <person name="Nielsen K.F."/>
            <person name="Lyhne E.K."/>
            <person name="Kogle M.E."/>
            <person name="Kuo A."/>
            <person name="Riley R."/>
            <person name="Clum A."/>
            <person name="Nolan M."/>
            <person name="Lipzen A."/>
            <person name="Salamov A."/>
            <person name="Henrissat B."/>
            <person name="Wiebenga A."/>
            <person name="De vries R.P."/>
            <person name="Grigoriev I.V."/>
            <person name="Mortensen U.H."/>
            <person name="Andersen M.R."/>
            <person name="Baker S.E."/>
        </authorList>
    </citation>
    <scope>NUCLEOTIDE SEQUENCE [LARGE SCALE GENOMIC DNA]</scope>
    <source>
        <strain evidence="1 2">CBS 139.54b</strain>
    </source>
</reference>
<protein>
    <submittedName>
        <fullName evidence="1">Uncharacterized protein</fullName>
    </submittedName>
</protein>
<dbReference type="AlphaFoldDB" id="A0A3F3Q2V5"/>
<evidence type="ECO:0000313" key="1">
    <source>
        <dbReference type="EMBL" id="RDH33529.1"/>
    </source>
</evidence>
<accession>A0A3F3Q2V5</accession>
<sequence length="88" mass="10256">MVDQVQNLNTTIVHAAVRPSMAGWWLQLPHSVRFLQACLMYIDPTLCLCVSLMHMSHDLHGYVSLYDLYDLEYLQLRYPLCVMNLDNL</sequence>
<evidence type="ECO:0000313" key="2">
    <source>
        <dbReference type="Proteomes" id="UP000253729"/>
    </source>
</evidence>
<dbReference type="Proteomes" id="UP000253729">
    <property type="component" value="Unassembled WGS sequence"/>
</dbReference>
<name>A0A3F3Q2V5_9EURO</name>
<keyword evidence="2" id="KW-1185">Reference proteome</keyword>
<proteinExistence type="predicted"/>
<dbReference type="RefSeq" id="XP_026626551.1">
    <property type="nucleotide sequence ID" value="XM_026771427.1"/>
</dbReference>
<dbReference type="GeneID" id="38139783"/>
<organism evidence="1 2">
    <name type="scientific">Aspergillus welwitschiae</name>
    <dbReference type="NCBI Taxonomy" id="1341132"/>
    <lineage>
        <taxon>Eukaryota</taxon>
        <taxon>Fungi</taxon>
        <taxon>Dikarya</taxon>
        <taxon>Ascomycota</taxon>
        <taxon>Pezizomycotina</taxon>
        <taxon>Eurotiomycetes</taxon>
        <taxon>Eurotiomycetidae</taxon>
        <taxon>Eurotiales</taxon>
        <taxon>Aspergillaceae</taxon>
        <taxon>Aspergillus</taxon>
        <taxon>Aspergillus subgen. Circumdati</taxon>
    </lineage>
</organism>
<gene>
    <name evidence="1" type="ORF">BDQ94DRAFT_170150</name>
</gene>